<keyword evidence="2" id="KW-1185">Reference proteome</keyword>
<name>A0A2H1FEG7_9ARCH</name>
<proteinExistence type="predicted"/>
<dbReference type="EMBL" id="LT841358">
    <property type="protein sequence ID" value="SMH71153.1"/>
    <property type="molecule type" value="Genomic_DNA"/>
</dbReference>
<accession>A0A2H1FEG7</accession>
<protein>
    <submittedName>
        <fullName evidence="1">Uncharacterized protein</fullName>
    </submittedName>
</protein>
<reference evidence="2" key="1">
    <citation type="submission" date="2017-03" db="EMBL/GenBank/DDBJ databases">
        <authorList>
            <person name="Herbold C."/>
        </authorList>
    </citation>
    <scope>NUCLEOTIDE SEQUENCE [LARGE SCALE GENOMIC DNA]</scope>
</reference>
<evidence type="ECO:0000313" key="1">
    <source>
        <dbReference type="EMBL" id="SMH71153.1"/>
    </source>
</evidence>
<gene>
    <name evidence="1" type="ORF">NCS_10960</name>
</gene>
<organism evidence="1 2">
    <name type="scientific">Candidatus Nitrosotalea okcheonensis</name>
    <dbReference type="NCBI Taxonomy" id="1903276"/>
    <lineage>
        <taxon>Archaea</taxon>
        <taxon>Nitrososphaerota</taxon>
        <taxon>Nitrososphaeria</taxon>
        <taxon>Nitrosotaleales</taxon>
        <taxon>Nitrosotaleaceae</taxon>
        <taxon>Nitrosotalea</taxon>
    </lineage>
</organism>
<sequence length="52" mass="6125">MIMFRFIKNGLTSGEECRYATEEDSCSIVIEMLNYGIPLKYFQSKQLTYFTN</sequence>
<dbReference type="AlphaFoldDB" id="A0A2H1FEG7"/>
<evidence type="ECO:0000313" key="2">
    <source>
        <dbReference type="Proteomes" id="UP000230607"/>
    </source>
</evidence>
<dbReference type="Proteomes" id="UP000230607">
    <property type="component" value="Chromosome 1"/>
</dbReference>